<proteinExistence type="predicted"/>
<dbReference type="EMBL" id="JBAHYK010002467">
    <property type="protein sequence ID" value="KAL0565006.1"/>
    <property type="molecule type" value="Genomic_DNA"/>
</dbReference>
<keyword evidence="3" id="KW-1185">Reference proteome</keyword>
<gene>
    <name evidence="2" type="ORF">V5O48_017028</name>
</gene>
<evidence type="ECO:0000313" key="3">
    <source>
        <dbReference type="Proteomes" id="UP001465976"/>
    </source>
</evidence>
<feature type="compositionally biased region" description="Acidic residues" evidence="1">
    <location>
        <begin position="151"/>
        <end position="167"/>
    </location>
</feature>
<feature type="compositionally biased region" description="Low complexity" evidence="1">
    <location>
        <begin position="51"/>
        <end position="66"/>
    </location>
</feature>
<feature type="region of interest" description="Disordered" evidence="1">
    <location>
        <begin position="135"/>
        <end position="247"/>
    </location>
</feature>
<feature type="compositionally biased region" description="Polar residues" evidence="1">
    <location>
        <begin position="307"/>
        <end position="322"/>
    </location>
</feature>
<evidence type="ECO:0000256" key="1">
    <source>
        <dbReference type="SAM" id="MobiDB-lite"/>
    </source>
</evidence>
<protein>
    <submittedName>
        <fullName evidence="2">Uncharacterized protein</fullName>
    </submittedName>
</protein>
<feature type="non-terminal residue" evidence="2">
    <location>
        <position position="524"/>
    </location>
</feature>
<feature type="compositionally biased region" description="Polar residues" evidence="1">
    <location>
        <begin position="182"/>
        <end position="195"/>
    </location>
</feature>
<feature type="compositionally biased region" description="Low complexity" evidence="1">
    <location>
        <begin position="31"/>
        <end position="41"/>
    </location>
</feature>
<dbReference type="Proteomes" id="UP001465976">
    <property type="component" value="Unassembled WGS sequence"/>
</dbReference>
<feature type="region of interest" description="Disordered" evidence="1">
    <location>
        <begin position="263"/>
        <end position="322"/>
    </location>
</feature>
<feature type="compositionally biased region" description="Polar residues" evidence="1">
    <location>
        <begin position="231"/>
        <end position="247"/>
    </location>
</feature>
<accession>A0ABR3EQ42</accession>
<feature type="compositionally biased region" description="Basic residues" evidence="1">
    <location>
        <begin position="20"/>
        <end position="30"/>
    </location>
</feature>
<feature type="compositionally biased region" description="Basic and acidic residues" evidence="1">
    <location>
        <begin position="219"/>
        <end position="230"/>
    </location>
</feature>
<sequence length="524" mass="56945">MELGVEYPSPTVLEDGNTVGKRKDKGKRKAVLAPVSASPSLSTPPPDLSSEKSVASASTSAASVSTLCKGQGSQRSGSSDKSKHSPCPEPANSTPQLLPQPPSTDGMTIHKKQAAYREWHRELADAMGLKEDMRNLFTGKQSEEMVRNPKDDDDYVCDGEGSGEEGSGEVLQRKLRPRKAATNLNNSTIPDNSDPNGADISEPNDDVSKPNDADISMHNNDEDPEPHNTDISDPNNAGITESNLEPDSIDSTLHVDLACKTAHPESRHNGSAPLAAEDKLPVQPITKGDEPTTLTPQDACKPPPPISLSSSDETGARSLTSTTPVGLIDPVVVDGHGDAVMNTDPTLGTSNASLFDAIEVPVINPYPPESLKNSTFIREYATMLLKAPEGEPLPVIWFTLVYHWIELKEKWASIKLEPEAGHTKRPGGRVPPISVQLPSFRNEWWLWYDALNPDWRPREGNVVLPGGDGEWDELECSGKDGFVLLLIGLCWWFDRGGLEDKVGLGHWEHAVKGLYDTTVHLHKW</sequence>
<feature type="compositionally biased region" description="Basic and acidic residues" evidence="1">
    <location>
        <begin position="141"/>
        <end position="150"/>
    </location>
</feature>
<feature type="region of interest" description="Disordered" evidence="1">
    <location>
        <begin position="1"/>
        <end position="110"/>
    </location>
</feature>
<organism evidence="2 3">
    <name type="scientific">Marasmius crinis-equi</name>
    <dbReference type="NCBI Taxonomy" id="585013"/>
    <lineage>
        <taxon>Eukaryota</taxon>
        <taxon>Fungi</taxon>
        <taxon>Dikarya</taxon>
        <taxon>Basidiomycota</taxon>
        <taxon>Agaricomycotina</taxon>
        <taxon>Agaricomycetes</taxon>
        <taxon>Agaricomycetidae</taxon>
        <taxon>Agaricales</taxon>
        <taxon>Marasmiineae</taxon>
        <taxon>Marasmiaceae</taxon>
        <taxon>Marasmius</taxon>
    </lineage>
</organism>
<evidence type="ECO:0000313" key="2">
    <source>
        <dbReference type="EMBL" id="KAL0565006.1"/>
    </source>
</evidence>
<reference evidence="2 3" key="1">
    <citation type="submission" date="2024-02" db="EMBL/GenBank/DDBJ databases">
        <title>A draft genome for the cacao thread blight pathogen Marasmius crinis-equi.</title>
        <authorList>
            <person name="Cohen S.P."/>
            <person name="Baruah I.K."/>
            <person name="Amoako-Attah I."/>
            <person name="Bukari Y."/>
            <person name="Meinhardt L.W."/>
            <person name="Bailey B.A."/>
        </authorList>
    </citation>
    <scope>NUCLEOTIDE SEQUENCE [LARGE SCALE GENOMIC DNA]</scope>
    <source>
        <strain evidence="2 3">GH-76</strain>
    </source>
</reference>
<comment type="caution">
    <text evidence="2">The sequence shown here is derived from an EMBL/GenBank/DDBJ whole genome shotgun (WGS) entry which is preliminary data.</text>
</comment>
<name>A0ABR3EQ42_9AGAR</name>